<evidence type="ECO:0000313" key="2">
    <source>
        <dbReference type="Proteomes" id="UP001227268"/>
    </source>
</evidence>
<comment type="caution">
    <text evidence="1">The sequence shown here is derived from an EMBL/GenBank/DDBJ whole genome shotgun (WGS) entry which is preliminary data.</text>
</comment>
<dbReference type="Proteomes" id="UP001227268">
    <property type="component" value="Unassembled WGS sequence"/>
</dbReference>
<name>A0ACC2W970_9TREE</name>
<protein>
    <submittedName>
        <fullName evidence="1">Uncharacterized protein</fullName>
    </submittedName>
</protein>
<reference evidence="1" key="1">
    <citation type="submission" date="2023-04" db="EMBL/GenBank/DDBJ databases">
        <title>Draft Genome sequencing of Naganishia species isolated from polar environments using Oxford Nanopore Technology.</title>
        <authorList>
            <person name="Leo P."/>
            <person name="Venkateswaran K."/>
        </authorList>
    </citation>
    <scope>NUCLEOTIDE SEQUENCE</scope>
    <source>
        <strain evidence="1">MNA-CCFEE 5423</strain>
    </source>
</reference>
<sequence>MSETYPYLAKSTIRYKSPHQTDLSFAKDETIRVTGPSPDDEDWLIGESIDGSRSGGFPHDFVVKVDEPDLPAASASHTVGGFMSAAPSQPVEVKEMQPSAGTIPAPIHASQETETKTHADASEDARADEDLASQSQRSHIGGEDTQVQPMAENIAPAPAPQATAQSPAPAKTSFPPISSATTDSPEKPSSFRDKLAAFNRSGGAGSPPPPLKPKPLGSSGGVGTWSWKQKQQQQHPSTEEAPRTVAVEPAVEHPQQTSAVSEAEPTSQQSGGMSASDAKASIAAGGSLRERMAALAGAGAFGGGDKAKAPPPPIGSKPRVWKRPEAPAGLEGAGPTGALPMPGAFDGATPEAGAATSIDSAHEQSGTAQGNEEETLAEDEDAQRREKERRAAIAARMAKLGGRGVMGMPMPIGGVAKVAVVQTEPEHVEHEDHVASEGAGSVPPQSSHDEPIQPRDLVSDKSMTESVISPPATIVMPAIPRKAGPPRRKAPARTDTAGSGVSAGSAPNAESRAASVSVPPLQTETSVPSSNPPMEQVTSPTTEGDDREIPLPKTEEQLAKEREYEEAGMGPRGVEGAERAGIALMPVGQATQGNDQEISAEDDDREIPIPKTAEEVAKEREYEEAGRGSNGAEGARRAGIALLPVGQVAQGEQARDVSAASHHDITSPTTLHHQRSLPPPPPPVDDDDEDNEGDGDKGEQDEIASDQIPGNTGAEQSPTQDRTYQPTQPIAFQPLHAPVASSTGTADQHLSHERAISPPNTSRNLLGLPKDEVEMKHHEAAAPTSTSITSEGERPKPSGPRPLPPSPSRAFTAAQDVPATPAAVQPPVRTSAEGASDRQLSLADDEDAKSPPPPRRQPSIRASHLMSPESHVVGTDNRELTGQESHVADREPEQPTSPQDADAIRRQGIAARMAKLGGIKLGGPPMFQRSAAASGESPLSPSYSGRNEILGSPTSPIPPPVVSIPDTESRSLSEPAENETEEQAAKRRQATLARLRAGGALGFGLFNNNPSAEGSNVEASPSEPSGHAELPPLKPSSQTTDSTISEDYSQVPVIEASPSRAVEPIQQTPLHQADELVVDEEMEEEAPPPPPRRSLSIKSPITSPNLPATAAMPSFHTASRSTSRMSETQVHLPESGLAPPLPPVTPGQYVQEPETMEEFQEAADEVGPPPPTRVREPSTPSRSSLDRSESRASRMSTSSRTSERGMPPASPVMGQRHSESGVRPNYNELKDASKSYGAKVARAAAKLIESGKKQTIGDGSPRALVWTAMSEAGLDANTTFGTLIWEQQGHTIQQRQDDIRIGDIVVLHDVKLKGKKGLLSYTQQAGSVQEPVFAVCSHVDEKKTKIKVYQNDRGHADNVTYRLDDLQSGLVRIFRPMPYK</sequence>
<organism evidence="1 2">
    <name type="scientific">Naganishia friedmannii</name>
    <dbReference type="NCBI Taxonomy" id="89922"/>
    <lineage>
        <taxon>Eukaryota</taxon>
        <taxon>Fungi</taxon>
        <taxon>Dikarya</taxon>
        <taxon>Basidiomycota</taxon>
        <taxon>Agaricomycotina</taxon>
        <taxon>Tremellomycetes</taxon>
        <taxon>Filobasidiales</taxon>
        <taxon>Filobasidiaceae</taxon>
        <taxon>Naganishia</taxon>
    </lineage>
</organism>
<dbReference type="EMBL" id="JASBWT010000002">
    <property type="protein sequence ID" value="KAJ9107396.1"/>
    <property type="molecule type" value="Genomic_DNA"/>
</dbReference>
<keyword evidence="2" id="KW-1185">Reference proteome</keyword>
<accession>A0ACC2W970</accession>
<gene>
    <name evidence="1" type="ORF">QFC21_000846</name>
</gene>
<proteinExistence type="predicted"/>
<evidence type="ECO:0000313" key="1">
    <source>
        <dbReference type="EMBL" id="KAJ9107396.1"/>
    </source>
</evidence>